<proteinExistence type="inferred from homology"/>
<evidence type="ECO:0000256" key="1">
    <source>
        <dbReference type="ARBA" id="ARBA00001971"/>
    </source>
</evidence>
<dbReference type="PRINTS" id="PR00465">
    <property type="entry name" value="EP450IV"/>
</dbReference>
<dbReference type="PANTHER" id="PTHR24305:SF232">
    <property type="entry name" value="P450, PUTATIVE (EUROFUNG)-RELATED"/>
    <property type="match status" value="1"/>
</dbReference>
<organism evidence="9 10">
    <name type="scientific">Apiospora marii</name>
    <dbReference type="NCBI Taxonomy" id="335849"/>
    <lineage>
        <taxon>Eukaryota</taxon>
        <taxon>Fungi</taxon>
        <taxon>Dikarya</taxon>
        <taxon>Ascomycota</taxon>
        <taxon>Pezizomycotina</taxon>
        <taxon>Sordariomycetes</taxon>
        <taxon>Xylariomycetidae</taxon>
        <taxon>Amphisphaeriales</taxon>
        <taxon>Apiosporaceae</taxon>
        <taxon>Apiospora</taxon>
    </lineage>
</organism>
<feature type="compositionally biased region" description="Low complexity" evidence="8">
    <location>
        <begin position="399"/>
        <end position="417"/>
    </location>
</feature>
<dbReference type="InterPro" id="IPR001128">
    <property type="entry name" value="Cyt_P450"/>
</dbReference>
<sequence length="550" mass="60750">MSSSLLRELSWGHILGLLLVGSLSAAAIRIVRNVYLHPLSKFPGPWYAAATSLTSAIISWRRVEPQWLLGLTEKYGTDTPIRIAPSMLLFPRPSALKDIYADPACNLKAELYGTGALGPPHLFTTRDGEAHRRLRKALGGTQWSIGHLKKNWESRFDDQIRLFVDKMTELAEREEVVELSDKVAEFAADIMTMVSFTEPWGFVAKGRDERGLLASWRAGLDFFGVAGRWQWFRRRVLADDRLSGYFLPSIDDRRGMGYLYAQADRQVGRREAEMEAEGEAFYMERPDYLQYCLEARDESGAPLTPVQKRAHVTLLIQAGADTTATALGSTLRYLLVQDGGRALAKARQELEAAGRAGKLSEPVAYEEARRHLPYFGACIKEALRLNPPATNLFARLTPVSSSSSSSSSKSAGRGVGSVAAATPKRIDGVLVPPGTEVTTNAYVVQRDPALYAPDPLTYRPERWLEAEAQAAEGEGKGEGERKAAEMEAAQFVFGLGPRVCLGKEIAVMELWKLLPQVVRCFDMELLGAGAYVVAGGVAYNRGLRVRLRRR</sequence>
<evidence type="ECO:0000256" key="6">
    <source>
        <dbReference type="ARBA" id="ARBA00023033"/>
    </source>
</evidence>
<comment type="similarity">
    <text evidence="2 7">Belongs to the cytochrome P450 family.</text>
</comment>
<evidence type="ECO:0000256" key="5">
    <source>
        <dbReference type="ARBA" id="ARBA00023004"/>
    </source>
</evidence>
<dbReference type="EMBL" id="JAQQWI010000007">
    <property type="protein sequence ID" value="KAK8026351.1"/>
    <property type="molecule type" value="Genomic_DNA"/>
</dbReference>
<keyword evidence="7" id="KW-0560">Oxidoreductase</keyword>
<name>A0ABR1S3I1_9PEZI</name>
<evidence type="ECO:0000256" key="3">
    <source>
        <dbReference type="ARBA" id="ARBA00022617"/>
    </source>
</evidence>
<evidence type="ECO:0000256" key="7">
    <source>
        <dbReference type="RuleBase" id="RU000461"/>
    </source>
</evidence>
<dbReference type="PROSITE" id="PS00086">
    <property type="entry name" value="CYTOCHROME_P450"/>
    <property type="match status" value="1"/>
</dbReference>
<evidence type="ECO:0000256" key="2">
    <source>
        <dbReference type="ARBA" id="ARBA00010617"/>
    </source>
</evidence>
<dbReference type="PRINTS" id="PR00385">
    <property type="entry name" value="P450"/>
</dbReference>
<dbReference type="Proteomes" id="UP001396898">
    <property type="component" value="Unassembled WGS sequence"/>
</dbReference>
<comment type="cofactor">
    <cofactor evidence="1">
        <name>heme</name>
        <dbReference type="ChEBI" id="CHEBI:30413"/>
    </cofactor>
</comment>
<dbReference type="InterPro" id="IPR017972">
    <property type="entry name" value="Cyt_P450_CS"/>
</dbReference>
<dbReference type="InterPro" id="IPR036396">
    <property type="entry name" value="Cyt_P450_sf"/>
</dbReference>
<keyword evidence="5 7" id="KW-0408">Iron</keyword>
<evidence type="ECO:0000256" key="4">
    <source>
        <dbReference type="ARBA" id="ARBA00022723"/>
    </source>
</evidence>
<dbReference type="Gene3D" id="1.10.630.10">
    <property type="entry name" value="Cytochrome P450"/>
    <property type="match status" value="1"/>
</dbReference>
<comment type="caution">
    <text evidence="9">The sequence shown here is derived from an EMBL/GenBank/DDBJ whole genome shotgun (WGS) entry which is preliminary data.</text>
</comment>
<dbReference type="PANTHER" id="PTHR24305">
    <property type="entry name" value="CYTOCHROME P450"/>
    <property type="match status" value="1"/>
</dbReference>
<evidence type="ECO:0000256" key="8">
    <source>
        <dbReference type="SAM" id="MobiDB-lite"/>
    </source>
</evidence>
<dbReference type="InterPro" id="IPR050121">
    <property type="entry name" value="Cytochrome_P450_monoxygenase"/>
</dbReference>
<dbReference type="InterPro" id="IPR002403">
    <property type="entry name" value="Cyt_P450_E_grp-IV"/>
</dbReference>
<keyword evidence="3 7" id="KW-0349">Heme</keyword>
<dbReference type="Pfam" id="PF00067">
    <property type="entry name" value="p450"/>
    <property type="match status" value="2"/>
</dbReference>
<evidence type="ECO:0000313" key="10">
    <source>
        <dbReference type="Proteomes" id="UP001396898"/>
    </source>
</evidence>
<gene>
    <name evidence="9" type="ORF">PG991_003407</name>
</gene>
<keyword evidence="10" id="KW-1185">Reference proteome</keyword>
<dbReference type="SUPFAM" id="SSF48264">
    <property type="entry name" value="Cytochrome P450"/>
    <property type="match status" value="1"/>
</dbReference>
<feature type="region of interest" description="Disordered" evidence="8">
    <location>
        <begin position="398"/>
        <end position="417"/>
    </location>
</feature>
<keyword evidence="4 7" id="KW-0479">Metal-binding</keyword>
<evidence type="ECO:0000313" key="9">
    <source>
        <dbReference type="EMBL" id="KAK8026351.1"/>
    </source>
</evidence>
<protein>
    <submittedName>
        <fullName evidence="9">Cytochrome P450 monooxygenase-like protein</fullName>
    </submittedName>
</protein>
<keyword evidence="6 7" id="KW-0503">Monooxygenase</keyword>
<reference evidence="9 10" key="1">
    <citation type="submission" date="2023-01" db="EMBL/GenBank/DDBJ databases">
        <title>Analysis of 21 Apiospora genomes using comparative genomics revels a genus with tremendous synthesis potential of carbohydrate active enzymes and secondary metabolites.</title>
        <authorList>
            <person name="Sorensen T."/>
        </authorList>
    </citation>
    <scope>NUCLEOTIDE SEQUENCE [LARGE SCALE GENOMIC DNA]</scope>
    <source>
        <strain evidence="9 10">CBS 20057</strain>
    </source>
</reference>
<accession>A0ABR1S3I1</accession>